<proteinExistence type="predicted"/>
<organism evidence="1 2">
    <name type="scientific">Altererythrobacter xiamenensis</name>
    <dbReference type="NCBI Taxonomy" id="1316679"/>
    <lineage>
        <taxon>Bacteria</taxon>
        <taxon>Pseudomonadati</taxon>
        <taxon>Pseudomonadota</taxon>
        <taxon>Alphaproteobacteria</taxon>
        <taxon>Sphingomonadales</taxon>
        <taxon>Erythrobacteraceae</taxon>
        <taxon>Altererythrobacter</taxon>
    </lineage>
</organism>
<sequence>MGIFKPDLYRNFGIGFALGALAVGAMTAQDWRAEFSSEAYAATDQAERVSD</sequence>
<gene>
    <name evidence="1" type="ORF">SAMN06297468_1155</name>
</gene>
<dbReference type="EMBL" id="FXWG01000002">
    <property type="protein sequence ID" value="SMQ68882.1"/>
    <property type="molecule type" value="Genomic_DNA"/>
</dbReference>
<dbReference type="Proteomes" id="UP000194420">
    <property type="component" value="Unassembled WGS sequence"/>
</dbReference>
<protein>
    <submittedName>
        <fullName evidence="1">Uncharacterized protein</fullName>
    </submittedName>
</protein>
<evidence type="ECO:0000313" key="1">
    <source>
        <dbReference type="EMBL" id="SMQ68882.1"/>
    </source>
</evidence>
<name>A0A1Y6F844_9SPHN</name>
<dbReference type="AlphaFoldDB" id="A0A1Y6F844"/>
<keyword evidence="2" id="KW-1185">Reference proteome</keyword>
<accession>A0A1Y6F844</accession>
<dbReference type="OrthoDB" id="7392093at2"/>
<evidence type="ECO:0000313" key="2">
    <source>
        <dbReference type="Proteomes" id="UP000194420"/>
    </source>
</evidence>
<reference evidence="2" key="1">
    <citation type="submission" date="2017-04" db="EMBL/GenBank/DDBJ databases">
        <authorList>
            <person name="Varghese N."/>
            <person name="Submissions S."/>
        </authorList>
    </citation>
    <scope>NUCLEOTIDE SEQUENCE [LARGE SCALE GENOMIC DNA]</scope>
</reference>
<dbReference type="RefSeq" id="WP_159456590.1">
    <property type="nucleotide sequence ID" value="NZ_FXWG01000002.1"/>
</dbReference>